<accession>A0A3B0V0Q1</accession>
<dbReference type="InterPro" id="IPR011006">
    <property type="entry name" value="CheY-like_superfamily"/>
</dbReference>
<dbReference type="EMBL" id="UOEU01000633">
    <property type="protein sequence ID" value="VAW36621.1"/>
    <property type="molecule type" value="Genomic_DNA"/>
</dbReference>
<protein>
    <recommendedName>
        <fullName evidence="1">Response regulatory domain-containing protein</fullName>
    </recommendedName>
</protein>
<evidence type="ECO:0000259" key="1">
    <source>
        <dbReference type="PROSITE" id="PS50110"/>
    </source>
</evidence>
<dbReference type="Pfam" id="PF00072">
    <property type="entry name" value="Response_reg"/>
    <property type="match status" value="1"/>
</dbReference>
<gene>
    <name evidence="2" type="ORF">MNBD_CHLOROFLEXI01-5047</name>
</gene>
<reference evidence="2" key="1">
    <citation type="submission" date="2018-06" db="EMBL/GenBank/DDBJ databases">
        <authorList>
            <person name="Zhirakovskaya E."/>
        </authorList>
    </citation>
    <scope>NUCLEOTIDE SEQUENCE</scope>
</reference>
<organism evidence="2">
    <name type="scientific">hydrothermal vent metagenome</name>
    <dbReference type="NCBI Taxonomy" id="652676"/>
    <lineage>
        <taxon>unclassified sequences</taxon>
        <taxon>metagenomes</taxon>
        <taxon>ecological metagenomes</taxon>
    </lineage>
</organism>
<dbReference type="AlphaFoldDB" id="A0A3B0V0Q1"/>
<dbReference type="Gene3D" id="3.40.50.2300">
    <property type="match status" value="1"/>
</dbReference>
<dbReference type="SUPFAM" id="SSF52172">
    <property type="entry name" value="CheY-like"/>
    <property type="match status" value="1"/>
</dbReference>
<dbReference type="SMART" id="SM00448">
    <property type="entry name" value="REC"/>
    <property type="match status" value="1"/>
</dbReference>
<feature type="domain" description="Response regulatory" evidence="1">
    <location>
        <begin position="6"/>
        <end position="135"/>
    </location>
</feature>
<dbReference type="GO" id="GO:0000160">
    <property type="term" value="P:phosphorelay signal transduction system"/>
    <property type="evidence" value="ECO:0007669"/>
    <property type="project" value="InterPro"/>
</dbReference>
<sequence>MIDQARILIVEDEPKWIRTFRRLLSDKDALTLNNDVAFEEAKSLSEARNLLRDNMFDVVLLDLRLTTWDMKSFEGMELLPDLAEITIKFGTQVIITSAHGTIDITRDAFKNHNIHDFFQKRNLSTEIKQFHKSVKEGIEKAQAIRSESNDTT</sequence>
<dbReference type="PROSITE" id="PS50110">
    <property type="entry name" value="RESPONSE_REGULATORY"/>
    <property type="match status" value="1"/>
</dbReference>
<name>A0A3B0V0Q1_9ZZZZ</name>
<dbReference type="InterPro" id="IPR001789">
    <property type="entry name" value="Sig_transdc_resp-reg_receiver"/>
</dbReference>
<evidence type="ECO:0000313" key="2">
    <source>
        <dbReference type="EMBL" id="VAW36621.1"/>
    </source>
</evidence>
<proteinExistence type="predicted"/>